<dbReference type="OrthoDB" id="693418at2759"/>
<dbReference type="AlphaFoldDB" id="A0A6G1D728"/>
<gene>
    <name evidence="1" type="ORF">E2562_018380</name>
</gene>
<evidence type="ECO:0008006" key="3">
    <source>
        <dbReference type="Google" id="ProtNLM"/>
    </source>
</evidence>
<sequence>MQATGLATNIQKSHVAAIRCGNIDLEDTLEEVSAVWSYFPIKYIGLPLVLGRMRKVDIQRVFDKIVRRIASWRGKNMGPTGRTTLVKSVLTAQPIYLLTVLKITKEALEQIDKQWRRFFWVGTGTVTGGKCKINWTRTCMPTAQGDLGVLNIEKFARAPCLRWLWHEWKDPRKPWPELQTLCDETNKLPFAAVTKITIGDGNTARFWESAWLQGQRPKDLMPLVYAISKKRHKTLQQGLQNDAWIHDLDLLPNPSITVNLISQLVALWSETRRIQLDQNEPDQITWQLTNYGEYSASSAYKA</sequence>
<dbReference type="EMBL" id="SPHZ02000007">
    <property type="protein sequence ID" value="KAF0907573.1"/>
    <property type="molecule type" value="Genomic_DNA"/>
</dbReference>
<comment type="caution">
    <text evidence="1">The sequence shown here is derived from an EMBL/GenBank/DDBJ whole genome shotgun (WGS) entry which is preliminary data.</text>
</comment>
<keyword evidence="2" id="KW-1185">Reference proteome</keyword>
<reference evidence="1 2" key="1">
    <citation type="submission" date="2019-11" db="EMBL/GenBank/DDBJ databases">
        <title>Whole genome sequence of Oryza granulata.</title>
        <authorList>
            <person name="Li W."/>
        </authorList>
    </citation>
    <scope>NUCLEOTIDE SEQUENCE [LARGE SCALE GENOMIC DNA]</scope>
    <source>
        <strain evidence="2">cv. Menghai</strain>
        <tissue evidence="1">Leaf</tissue>
    </source>
</reference>
<evidence type="ECO:0000313" key="2">
    <source>
        <dbReference type="Proteomes" id="UP000479710"/>
    </source>
</evidence>
<dbReference type="PANTHER" id="PTHR33116">
    <property type="entry name" value="REVERSE TRANSCRIPTASE ZINC-BINDING DOMAIN-CONTAINING PROTEIN-RELATED-RELATED"/>
    <property type="match status" value="1"/>
</dbReference>
<dbReference type="PANTHER" id="PTHR33116:SF87">
    <property type="entry name" value="OS01G0158850 PROTEIN"/>
    <property type="match status" value="1"/>
</dbReference>
<evidence type="ECO:0000313" key="1">
    <source>
        <dbReference type="EMBL" id="KAF0907573.1"/>
    </source>
</evidence>
<proteinExistence type="predicted"/>
<protein>
    <recommendedName>
        <fullName evidence="3">Reverse transcriptase zinc-binding domain-containing protein</fullName>
    </recommendedName>
</protein>
<dbReference type="Proteomes" id="UP000479710">
    <property type="component" value="Unassembled WGS sequence"/>
</dbReference>
<name>A0A6G1D728_9ORYZ</name>
<accession>A0A6G1D728</accession>
<organism evidence="1 2">
    <name type="scientific">Oryza meyeriana var. granulata</name>
    <dbReference type="NCBI Taxonomy" id="110450"/>
    <lineage>
        <taxon>Eukaryota</taxon>
        <taxon>Viridiplantae</taxon>
        <taxon>Streptophyta</taxon>
        <taxon>Embryophyta</taxon>
        <taxon>Tracheophyta</taxon>
        <taxon>Spermatophyta</taxon>
        <taxon>Magnoliopsida</taxon>
        <taxon>Liliopsida</taxon>
        <taxon>Poales</taxon>
        <taxon>Poaceae</taxon>
        <taxon>BOP clade</taxon>
        <taxon>Oryzoideae</taxon>
        <taxon>Oryzeae</taxon>
        <taxon>Oryzinae</taxon>
        <taxon>Oryza</taxon>
        <taxon>Oryza meyeriana</taxon>
    </lineage>
</organism>